<feature type="compositionally biased region" description="Polar residues" evidence="1">
    <location>
        <begin position="25"/>
        <end position="34"/>
    </location>
</feature>
<reference evidence="2 3" key="1">
    <citation type="journal article" date="2011" name="Science">
        <title>The ecoresponsive genome of Daphnia pulex.</title>
        <authorList>
            <person name="Colbourne J.K."/>
            <person name="Pfrender M.E."/>
            <person name="Gilbert D."/>
            <person name="Thomas W.K."/>
            <person name="Tucker A."/>
            <person name="Oakley T.H."/>
            <person name="Tokishita S."/>
            <person name="Aerts A."/>
            <person name="Arnold G.J."/>
            <person name="Basu M.K."/>
            <person name="Bauer D.J."/>
            <person name="Caceres C.E."/>
            <person name="Carmel L."/>
            <person name="Casola C."/>
            <person name="Choi J.H."/>
            <person name="Detter J.C."/>
            <person name="Dong Q."/>
            <person name="Dusheyko S."/>
            <person name="Eads B.D."/>
            <person name="Frohlich T."/>
            <person name="Geiler-Samerotte K.A."/>
            <person name="Gerlach D."/>
            <person name="Hatcher P."/>
            <person name="Jogdeo S."/>
            <person name="Krijgsveld J."/>
            <person name="Kriventseva E.V."/>
            <person name="Kultz D."/>
            <person name="Laforsch C."/>
            <person name="Lindquist E."/>
            <person name="Lopez J."/>
            <person name="Manak J.R."/>
            <person name="Muller J."/>
            <person name="Pangilinan J."/>
            <person name="Patwardhan R.P."/>
            <person name="Pitluck S."/>
            <person name="Pritham E.J."/>
            <person name="Rechtsteiner A."/>
            <person name="Rho M."/>
            <person name="Rogozin I.B."/>
            <person name="Sakarya O."/>
            <person name="Salamov A."/>
            <person name="Schaack S."/>
            <person name="Shapiro H."/>
            <person name="Shiga Y."/>
            <person name="Skalitzky C."/>
            <person name="Smith Z."/>
            <person name="Souvorov A."/>
            <person name="Sung W."/>
            <person name="Tang Z."/>
            <person name="Tsuchiya D."/>
            <person name="Tu H."/>
            <person name="Vos H."/>
            <person name="Wang M."/>
            <person name="Wolf Y.I."/>
            <person name="Yamagata H."/>
            <person name="Yamada T."/>
            <person name="Ye Y."/>
            <person name="Shaw J.R."/>
            <person name="Andrews J."/>
            <person name="Crease T.J."/>
            <person name="Tang H."/>
            <person name="Lucas S.M."/>
            <person name="Robertson H.M."/>
            <person name="Bork P."/>
            <person name="Koonin E.V."/>
            <person name="Zdobnov E.M."/>
            <person name="Grigoriev I.V."/>
            <person name="Lynch M."/>
            <person name="Boore J.L."/>
        </authorList>
    </citation>
    <scope>NUCLEOTIDE SEQUENCE [LARGE SCALE GENOMIC DNA]</scope>
</reference>
<dbReference type="HOGENOM" id="CLU_1742430_0_0_1"/>
<dbReference type="AlphaFoldDB" id="E9HBN4"/>
<evidence type="ECO:0000256" key="1">
    <source>
        <dbReference type="SAM" id="MobiDB-lite"/>
    </source>
</evidence>
<evidence type="ECO:0000313" key="2">
    <source>
        <dbReference type="EMBL" id="EFX70888.1"/>
    </source>
</evidence>
<protein>
    <submittedName>
        <fullName evidence="2">Uncharacterized protein</fullName>
    </submittedName>
</protein>
<keyword evidence="3" id="KW-1185">Reference proteome</keyword>
<proteinExistence type="predicted"/>
<feature type="compositionally biased region" description="Basic and acidic residues" evidence="1">
    <location>
        <begin position="1"/>
        <end position="24"/>
    </location>
</feature>
<feature type="region of interest" description="Disordered" evidence="1">
    <location>
        <begin position="1"/>
        <end position="44"/>
    </location>
</feature>
<evidence type="ECO:0000313" key="3">
    <source>
        <dbReference type="Proteomes" id="UP000000305"/>
    </source>
</evidence>
<dbReference type="InParanoid" id="E9HBN4"/>
<accession>E9HBN4</accession>
<dbReference type="Proteomes" id="UP000000305">
    <property type="component" value="Unassembled WGS sequence"/>
</dbReference>
<dbReference type="KEGG" id="dpx:DAPPUDRAFT_112318"/>
<sequence>MERVHLKTGTTRERGETEPTDRRGQFSTTNPGSERQSRDPATITWGHFGAGERKGRELVLAGNPVANIQAHFVGWRMTTDLLLNDATFFGVKEVSGCPRCFWKYQKARPRRVPLQAGSHPSTLTHYLFRPPGKIKENDILISFLTITTNH</sequence>
<organism evidence="2 3">
    <name type="scientific">Daphnia pulex</name>
    <name type="common">Water flea</name>
    <dbReference type="NCBI Taxonomy" id="6669"/>
    <lineage>
        <taxon>Eukaryota</taxon>
        <taxon>Metazoa</taxon>
        <taxon>Ecdysozoa</taxon>
        <taxon>Arthropoda</taxon>
        <taxon>Crustacea</taxon>
        <taxon>Branchiopoda</taxon>
        <taxon>Diplostraca</taxon>
        <taxon>Cladocera</taxon>
        <taxon>Anomopoda</taxon>
        <taxon>Daphniidae</taxon>
        <taxon>Daphnia</taxon>
    </lineage>
</organism>
<name>E9HBN4_DAPPU</name>
<dbReference type="EMBL" id="GL732616">
    <property type="protein sequence ID" value="EFX70888.1"/>
    <property type="molecule type" value="Genomic_DNA"/>
</dbReference>
<gene>
    <name evidence="2" type="ORF">DAPPUDRAFT_112318</name>
</gene>